<reference evidence="1 2" key="1">
    <citation type="submission" date="2018-11" db="EMBL/GenBank/DDBJ databases">
        <title>Rhodococcus spongicola sp. nov. and Rhodococcus xishaensis sp. nov. from marine sponges.</title>
        <authorList>
            <person name="Li L."/>
            <person name="Lin H.W."/>
        </authorList>
    </citation>
    <scope>NUCLEOTIDE SEQUENCE [LARGE SCALE GENOMIC DNA]</scope>
    <source>
        <strain evidence="1 2">LHW50502</strain>
    </source>
</reference>
<dbReference type="GO" id="GO:0016746">
    <property type="term" value="F:acyltransferase activity"/>
    <property type="evidence" value="ECO:0007669"/>
    <property type="project" value="InterPro"/>
</dbReference>
<evidence type="ECO:0000313" key="2">
    <source>
        <dbReference type="Proteomes" id="UP000284333"/>
    </source>
</evidence>
<accession>A0A438B6I4</accession>
<dbReference type="Proteomes" id="UP000284333">
    <property type="component" value="Unassembled WGS sequence"/>
</dbReference>
<dbReference type="CDD" id="cd00829">
    <property type="entry name" value="SCP-x_thiolase"/>
    <property type="match status" value="1"/>
</dbReference>
<dbReference type="EMBL" id="RKLN01000001">
    <property type="protein sequence ID" value="RVW06560.1"/>
    <property type="molecule type" value="Genomic_DNA"/>
</dbReference>
<keyword evidence="2" id="KW-1185">Reference proteome</keyword>
<name>A0A438B6I4_9NOCA</name>
<organism evidence="1 2">
    <name type="scientific">Rhodococcus spongiicola</name>
    <dbReference type="NCBI Taxonomy" id="2487352"/>
    <lineage>
        <taxon>Bacteria</taxon>
        <taxon>Bacillati</taxon>
        <taxon>Actinomycetota</taxon>
        <taxon>Actinomycetes</taxon>
        <taxon>Mycobacteriales</taxon>
        <taxon>Nocardiaceae</taxon>
        <taxon>Rhodococcus</taxon>
    </lineage>
</organism>
<dbReference type="PANTHER" id="PTHR42870:SF1">
    <property type="entry name" value="NON-SPECIFIC LIPID-TRANSFER PROTEIN-LIKE 2"/>
    <property type="match status" value="1"/>
</dbReference>
<evidence type="ECO:0000313" key="1">
    <source>
        <dbReference type="EMBL" id="RVW06560.1"/>
    </source>
</evidence>
<dbReference type="PANTHER" id="PTHR42870">
    <property type="entry name" value="ACETYL-COA C-ACETYLTRANSFERASE"/>
    <property type="match status" value="1"/>
</dbReference>
<dbReference type="SUPFAM" id="SSF53901">
    <property type="entry name" value="Thiolase-like"/>
    <property type="match status" value="2"/>
</dbReference>
<comment type="caution">
    <text evidence="1">The sequence shown here is derived from an EMBL/GenBank/DDBJ whole genome shotgun (WGS) entry which is preliminary data.</text>
</comment>
<gene>
    <name evidence="1" type="ORF">EF834_03930</name>
</gene>
<dbReference type="RefSeq" id="WP_127945876.1">
    <property type="nucleotide sequence ID" value="NZ_RKLN01000001.1"/>
</dbReference>
<proteinExistence type="predicted"/>
<dbReference type="AlphaFoldDB" id="A0A438B6I4"/>
<dbReference type="InterPro" id="IPR016039">
    <property type="entry name" value="Thiolase-like"/>
</dbReference>
<sequence length="355" mass="37375">MTDIAVVGFAQAPHVRETTGTTNGVEMLVPCFQELYSDLGITKSDIGFWCSGSSDYLAGRAFSFISAVDAVGPVPPINESHVEMDAAWALYEAWIKLLTGEVDTALVYGFGKSSAGNLRQVLAMQMDPYIVAPLWPDSISVAGLQARLGLEAGKWTAADMAEIAKRSRAAAMNNPNAQISGEVDVETLLASEFVADPLRAHDCAPITDGAAAVVLARGDRARELCERPAWITGFEHRIDSPNIGARDLTTSPSTAAAARAATGGDAASIDVAELHAPFTHQELILREAIGLTDAATINPSGGPLTGNPMFSGGLERIGHAARKIMNGEAQRTLAHATSGPVLQQNLVAVMEGRNN</sequence>
<dbReference type="Gene3D" id="3.40.47.10">
    <property type="match status" value="1"/>
</dbReference>
<protein>
    <submittedName>
        <fullName evidence="1">Lipid-transfer protein</fullName>
    </submittedName>
</protein>
<dbReference type="NCBIfam" id="NF005924">
    <property type="entry name" value="PRK07937.1"/>
    <property type="match status" value="1"/>
</dbReference>
<dbReference type="OrthoDB" id="3741563at2"/>